<dbReference type="RefSeq" id="WP_074941630.1">
    <property type="nucleotide sequence ID" value="NZ_FOWP01000020.1"/>
</dbReference>
<proteinExistence type="inferred from homology"/>
<dbReference type="PRINTS" id="PR00080">
    <property type="entry name" value="SDRFAMILY"/>
</dbReference>
<dbReference type="OrthoDB" id="109589at2"/>
<dbReference type="PRINTS" id="PR00081">
    <property type="entry name" value="GDHRDH"/>
</dbReference>
<dbReference type="PANTHER" id="PTHR43157:SF31">
    <property type="entry name" value="PHOSPHATIDYLINOSITOL-GLYCAN BIOSYNTHESIS CLASS F PROTEIN"/>
    <property type="match status" value="1"/>
</dbReference>
<dbReference type="SUPFAM" id="SSF51735">
    <property type="entry name" value="NAD(P)-binding Rossmann-fold domains"/>
    <property type="match status" value="1"/>
</dbReference>
<comment type="similarity">
    <text evidence="2">Belongs to the short-chain dehydrogenases/reductases (SDR) family.</text>
</comment>
<dbReference type="PANTHER" id="PTHR43157">
    <property type="entry name" value="PHOSPHATIDYLINOSITOL-GLYCAN BIOSYNTHESIS CLASS F PROTEIN-RELATED"/>
    <property type="match status" value="1"/>
</dbReference>
<dbReference type="CDD" id="cd05327">
    <property type="entry name" value="retinol-DH_like_SDR_c_like"/>
    <property type="match status" value="1"/>
</dbReference>
<evidence type="ECO:0000313" key="3">
    <source>
        <dbReference type="EMBL" id="SFP68088.1"/>
    </source>
</evidence>
<keyword evidence="1" id="KW-0560">Oxidoreductase</keyword>
<dbReference type="EMBL" id="FOWP01000020">
    <property type="protein sequence ID" value="SFP68088.1"/>
    <property type="molecule type" value="Genomic_DNA"/>
</dbReference>
<dbReference type="NCBIfam" id="NF004513">
    <property type="entry name" value="PRK05854.1"/>
    <property type="match status" value="1"/>
</dbReference>
<evidence type="ECO:0000256" key="1">
    <source>
        <dbReference type="ARBA" id="ARBA00023002"/>
    </source>
</evidence>
<dbReference type="Gene3D" id="3.40.50.720">
    <property type="entry name" value="NAD(P)-binding Rossmann-like Domain"/>
    <property type="match status" value="1"/>
</dbReference>
<protein>
    <submittedName>
        <fullName evidence="3">NADP-dependent 3-hydroxy acid dehydrogenase YdfG</fullName>
    </submittedName>
</protein>
<sequence length="318" mass="34125">MANWTTSDIPFLHGRTAVITGTGGLGFEDAKALAVAGARVILAGRNSSRGTAAVEQIRQATPGADVCFEQLDLASLDSIEAFAKRLSESDGHIDLLINNAGVMTPPQRQETADGFELQLGTNHLGHFALTAQLLPLLRKGDQPRVVSLSSIAARQGAIDLSDLQSTRRYKPMVAYSQSKLACLMFALELQRRSDVAGWGIRSIAAHPGISRTELLPNGAGKWSAAGSARRLLWFLFQPAAQGALPTLFAATAAQAQGGAYYGPNRMSETRGYPTLARTPLQATDLGMARRLWNESERLVGLSYPAAPLRANKPYQLFP</sequence>
<dbReference type="GO" id="GO:0016491">
    <property type="term" value="F:oxidoreductase activity"/>
    <property type="evidence" value="ECO:0007669"/>
    <property type="project" value="UniProtKB-KW"/>
</dbReference>
<name>A0A1I5SBD8_9GAMM</name>
<accession>A0A1I5SBD8</accession>
<organism evidence="3 4">
    <name type="scientific">Ectopseudomonas composti</name>
    <dbReference type="NCBI Taxonomy" id="658457"/>
    <lineage>
        <taxon>Bacteria</taxon>
        <taxon>Pseudomonadati</taxon>
        <taxon>Pseudomonadota</taxon>
        <taxon>Gammaproteobacteria</taxon>
        <taxon>Pseudomonadales</taxon>
        <taxon>Pseudomonadaceae</taxon>
        <taxon>Ectopseudomonas</taxon>
    </lineage>
</organism>
<dbReference type="InterPro" id="IPR036291">
    <property type="entry name" value="NAD(P)-bd_dom_sf"/>
</dbReference>
<dbReference type="STRING" id="658457.SAMN05216601_1203"/>
<gene>
    <name evidence="3" type="ORF">SAMN05216601_1203</name>
</gene>
<evidence type="ECO:0000313" key="4">
    <source>
        <dbReference type="Proteomes" id="UP000182400"/>
    </source>
</evidence>
<dbReference type="InterPro" id="IPR002347">
    <property type="entry name" value="SDR_fam"/>
</dbReference>
<evidence type="ECO:0000256" key="2">
    <source>
        <dbReference type="RuleBase" id="RU000363"/>
    </source>
</evidence>
<dbReference type="Proteomes" id="UP000182400">
    <property type="component" value="Unassembled WGS sequence"/>
</dbReference>
<dbReference type="Pfam" id="PF00106">
    <property type="entry name" value="adh_short"/>
    <property type="match status" value="1"/>
</dbReference>
<dbReference type="NCBIfam" id="NF004846">
    <property type="entry name" value="PRK06197.1"/>
    <property type="match status" value="1"/>
</dbReference>
<reference evidence="3 4" key="1">
    <citation type="submission" date="2016-10" db="EMBL/GenBank/DDBJ databases">
        <authorList>
            <person name="de Groot N.N."/>
        </authorList>
    </citation>
    <scope>NUCLEOTIDE SEQUENCE [LARGE SCALE GENOMIC DNA]</scope>
    <source>
        <strain evidence="3 4">CCUG 59231</strain>
    </source>
</reference>
<dbReference type="AlphaFoldDB" id="A0A1I5SBD8"/>